<feature type="compositionally biased region" description="Pro residues" evidence="1">
    <location>
        <begin position="188"/>
        <end position="199"/>
    </location>
</feature>
<evidence type="ECO:0000256" key="1">
    <source>
        <dbReference type="SAM" id="MobiDB-lite"/>
    </source>
</evidence>
<name>A0A0J9F6I5_9FIRM</name>
<dbReference type="PATRIC" id="fig|742734.4.peg.869"/>
<comment type="caution">
    <text evidence="2">The sequence shown here is derived from an EMBL/GenBank/DDBJ whole genome shotgun (WGS) entry which is preliminary data.</text>
</comment>
<feature type="compositionally biased region" description="Pro residues" evidence="1">
    <location>
        <begin position="219"/>
        <end position="230"/>
    </location>
</feature>
<dbReference type="RefSeq" id="WP_053095339.1">
    <property type="nucleotide sequence ID" value="NZ_KQ235875.1"/>
</dbReference>
<reference evidence="2 3" key="1">
    <citation type="submission" date="2011-04" db="EMBL/GenBank/DDBJ databases">
        <title>The Genome Sequence of Clostridium citroniae WAL-19142.</title>
        <authorList>
            <consortium name="The Broad Institute Genome Sequencing Platform"/>
            <person name="Earl A."/>
            <person name="Ward D."/>
            <person name="Feldgarden M."/>
            <person name="Gevers D."/>
            <person name="Warren Y.A."/>
            <person name="Tyrrell K.L."/>
            <person name="Citron D.M."/>
            <person name="Goldstein E.J."/>
            <person name="Daigneault M."/>
            <person name="Allen-Vercoe E."/>
            <person name="Young S.K."/>
            <person name="Zeng Q."/>
            <person name="Gargeya S."/>
            <person name="Fitzgerald M."/>
            <person name="Haas B."/>
            <person name="Abouelleil A."/>
            <person name="Alvarado L."/>
            <person name="Arachchi H.M."/>
            <person name="Berlin A."/>
            <person name="Brown A."/>
            <person name="Chapman S.B."/>
            <person name="Chen Z."/>
            <person name="Dunbar C."/>
            <person name="Freedman E."/>
            <person name="Gearin G."/>
            <person name="Gellesch M."/>
            <person name="Goldberg J."/>
            <person name="Griggs A."/>
            <person name="Gujja S."/>
            <person name="Heilman E.R."/>
            <person name="Heiman D."/>
            <person name="Howarth C."/>
            <person name="Larson L."/>
            <person name="Lui A."/>
            <person name="MacDonald P.J."/>
            <person name="Mehta T."/>
            <person name="Montmayeur A."/>
            <person name="Murphy C."/>
            <person name="Neiman D."/>
            <person name="Pearson M."/>
            <person name="Priest M."/>
            <person name="Roberts A."/>
            <person name="Saif S."/>
            <person name="Shea T."/>
            <person name="Shenoy N."/>
            <person name="Sisk P."/>
            <person name="Stolte C."/>
            <person name="Sykes S."/>
            <person name="White J."/>
            <person name="Yandava C."/>
            <person name="Wortman J."/>
            <person name="Nusbaum C."/>
            <person name="Birren B."/>
        </authorList>
    </citation>
    <scope>NUCLEOTIDE SEQUENCE [LARGE SCALE GENOMIC DNA]</scope>
    <source>
        <strain evidence="2 3">WAL-19142</strain>
    </source>
</reference>
<dbReference type="EMBL" id="ADLK01000004">
    <property type="protein sequence ID" value="KMW23840.1"/>
    <property type="molecule type" value="Genomic_DNA"/>
</dbReference>
<protein>
    <submittedName>
        <fullName evidence="2">Uncharacterized protein</fullName>
    </submittedName>
</protein>
<proteinExistence type="predicted"/>
<sequence length="246" mass="27078">MQDIEYLKSMYPSGIKILQGYVSEACDRLDYKNSPMYDEYPDHLMINRLCDSIYNTVISSEGPERVQSMWNITEADKSALEMAELKKDMQRLDIIPDYSDQGPDNNMVKAQDHNSEHIAESTSIRAVNTGGNGSRSSLLKNSNEFDNGFNVHSLEEKMEIQEMRGKEMARTQGGRPPMGPGQGQERPPMGPGPERPPMGPGQGQGRPPMGPGQGQGRPPMGPGPERPPMGPGQGQERPPMGPGPER</sequence>
<dbReference type="AlphaFoldDB" id="A0A0J9F6I5"/>
<accession>A0A0J9F6I5</accession>
<feature type="non-terminal residue" evidence="2">
    <location>
        <position position="246"/>
    </location>
</feature>
<feature type="region of interest" description="Disordered" evidence="1">
    <location>
        <begin position="115"/>
        <end position="146"/>
    </location>
</feature>
<evidence type="ECO:0000313" key="3">
    <source>
        <dbReference type="Proteomes" id="UP000037392"/>
    </source>
</evidence>
<organism evidence="2 3">
    <name type="scientific">[Clostridium] citroniae WAL-19142</name>
    <dbReference type="NCBI Taxonomy" id="742734"/>
    <lineage>
        <taxon>Bacteria</taxon>
        <taxon>Bacillati</taxon>
        <taxon>Bacillota</taxon>
        <taxon>Clostridia</taxon>
        <taxon>Lachnospirales</taxon>
        <taxon>Lachnospiraceae</taxon>
        <taxon>Enterocloster</taxon>
    </lineage>
</organism>
<gene>
    <name evidence="2" type="ORF">HMPREF9470_00818</name>
</gene>
<evidence type="ECO:0000313" key="2">
    <source>
        <dbReference type="EMBL" id="KMW23840.1"/>
    </source>
</evidence>
<feature type="compositionally biased region" description="Polar residues" evidence="1">
    <location>
        <begin position="134"/>
        <end position="145"/>
    </location>
</feature>
<feature type="region of interest" description="Disordered" evidence="1">
    <location>
        <begin position="166"/>
        <end position="246"/>
    </location>
</feature>
<dbReference type="Proteomes" id="UP000037392">
    <property type="component" value="Unassembled WGS sequence"/>
</dbReference>